<protein>
    <submittedName>
        <fullName evidence="1">Uncharacterized protein</fullName>
    </submittedName>
</protein>
<proteinExistence type="predicted"/>
<organism evidence="1 2">
    <name type="scientific">Arctium lappa</name>
    <name type="common">Greater burdock</name>
    <name type="synonym">Lappa major</name>
    <dbReference type="NCBI Taxonomy" id="4217"/>
    <lineage>
        <taxon>Eukaryota</taxon>
        <taxon>Viridiplantae</taxon>
        <taxon>Streptophyta</taxon>
        <taxon>Embryophyta</taxon>
        <taxon>Tracheophyta</taxon>
        <taxon>Spermatophyta</taxon>
        <taxon>Magnoliopsida</taxon>
        <taxon>eudicotyledons</taxon>
        <taxon>Gunneridae</taxon>
        <taxon>Pentapetalae</taxon>
        <taxon>asterids</taxon>
        <taxon>campanulids</taxon>
        <taxon>Asterales</taxon>
        <taxon>Asteraceae</taxon>
        <taxon>Carduoideae</taxon>
        <taxon>Cardueae</taxon>
        <taxon>Arctiinae</taxon>
        <taxon>Arctium</taxon>
    </lineage>
</organism>
<dbReference type="EMBL" id="CM042054">
    <property type="protein sequence ID" value="KAI3707291.1"/>
    <property type="molecule type" value="Genomic_DNA"/>
</dbReference>
<reference evidence="1 2" key="2">
    <citation type="journal article" date="2022" name="Mol. Ecol. Resour.">
        <title>The genomes of chicory, endive, great burdock and yacon provide insights into Asteraceae paleo-polyploidization history and plant inulin production.</title>
        <authorList>
            <person name="Fan W."/>
            <person name="Wang S."/>
            <person name="Wang H."/>
            <person name="Wang A."/>
            <person name="Jiang F."/>
            <person name="Liu H."/>
            <person name="Zhao H."/>
            <person name="Xu D."/>
            <person name="Zhang Y."/>
        </authorList>
    </citation>
    <scope>NUCLEOTIDE SEQUENCE [LARGE SCALE GENOMIC DNA]</scope>
    <source>
        <strain evidence="2">cv. Niubang</strain>
    </source>
</reference>
<dbReference type="Proteomes" id="UP001055879">
    <property type="component" value="Linkage Group LG08"/>
</dbReference>
<reference evidence="2" key="1">
    <citation type="journal article" date="2022" name="Mol. Ecol. Resour.">
        <title>The genomes of chicory, endive, great burdock and yacon provide insights into Asteraceae palaeo-polyploidization history and plant inulin production.</title>
        <authorList>
            <person name="Fan W."/>
            <person name="Wang S."/>
            <person name="Wang H."/>
            <person name="Wang A."/>
            <person name="Jiang F."/>
            <person name="Liu H."/>
            <person name="Zhao H."/>
            <person name="Xu D."/>
            <person name="Zhang Y."/>
        </authorList>
    </citation>
    <scope>NUCLEOTIDE SEQUENCE [LARGE SCALE GENOMIC DNA]</scope>
    <source>
        <strain evidence="2">cv. Niubang</strain>
    </source>
</reference>
<keyword evidence="2" id="KW-1185">Reference proteome</keyword>
<gene>
    <name evidence="1" type="ORF">L6452_25681</name>
</gene>
<accession>A0ACB9ACP0</accession>
<name>A0ACB9ACP0_ARCLA</name>
<sequence>MASQTTLIKSKNVKFEITASQLTPTNYLTLVEFPKKKPSPHLQYAVDFLKASPLAYAFFVAPPPSKVLLQQFWFTTKKSHILSKQGNPITTKEGFEALPTDEGLIRFLDLMEYEWDLKTRTTVPYKRLTKSFKAKMSSELNYVFSHIIQCMSGKMGLLDQSNKVQLQMGFSVIAGRNIDFVALIFDDLMSKVEKTEREIKIPYVRFISGLLKFVL</sequence>
<evidence type="ECO:0000313" key="1">
    <source>
        <dbReference type="EMBL" id="KAI3707291.1"/>
    </source>
</evidence>
<evidence type="ECO:0000313" key="2">
    <source>
        <dbReference type="Proteomes" id="UP001055879"/>
    </source>
</evidence>
<comment type="caution">
    <text evidence="1">The sequence shown here is derived from an EMBL/GenBank/DDBJ whole genome shotgun (WGS) entry which is preliminary data.</text>
</comment>